<accession>A0A0D2M9M0</accession>
<reference evidence="2 3" key="1">
    <citation type="journal article" date="2013" name="BMC Genomics">
        <title>Reconstruction of the lipid metabolism for the microalga Monoraphidium neglectum from its genome sequence reveals characteristics suitable for biofuel production.</title>
        <authorList>
            <person name="Bogen C."/>
            <person name="Al-Dilaimi A."/>
            <person name="Albersmeier A."/>
            <person name="Wichmann J."/>
            <person name="Grundmann M."/>
            <person name="Rupp O."/>
            <person name="Lauersen K.J."/>
            <person name="Blifernez-Klassen O."/>
            <person name="Kalinowski J."/>
            <person name="Goesmann A."/>
            <person name="Mussgnug J.H."/>
            <person name="Kruse O."/>
        </authorList>
    </citation>
    <scope>NUCLEOTIDE SEQUENCE [LARGE SCALE GENOMIC DNA]</scope>
    <source>
        <strain evidence="2 3">SAG 48.87</strain>
    </source>
</reference>
<dbReference type="GeneID" id="25733588"/>
<organism evidence="2 3">
    <name type="scientific">Monoraphidium neglectum</name>
    <dbReference type="NCBI Taxonomy" id="145388"/>
    <lineage>
        <taxon>Eukaryota</taxon>
        <taxon>Viridiplantae</taxon>
        <taxon>Chlorophyta</taxon>
        <taxon>core chlorophytes</taxon>
        <taxon>Chlorophyceae</taxon>
        <taxon>CS clade</taxon>
        <taxon>Sphaeropleales</taxon>
        <taxon>Selenastraceae</taxon>
        <taxon>Monoraphidium</taxon>
    </lineage>
</organism>
<proteinExistence type="predicted"/>
<dbReference type="Gene3D" id="1.10.238.10">
    <property type="entry name" value="EF-hand"/>
    <property type="match status" value="1"/>
</dbReference>
<dbReference type="STRING" id="145388.A0A0D2M9M0"/>
<feature type="compositionally biased region" description="Pro residues" evidence="1">
    <location>
        <begin position="9"/>
        <end position="20"/>
    </location>
</feature>
<dbReference type="InterPro" id="IPR018247">
    <property type="entry name" value="EF_Hand_1_Ca_BS"/>
</dbReference>
<dbReference type="OrthoDB" id="10020961at2759"/>
<feature type="region of interest" description="Disordered" evidence="1">
    <location>
        <begin position="1"/>
        <end position="20"/>
    </location>
</feature>
<evidence type="ECO:0000313" key="2">
    <source>
        <dbReference type="EMBL" id="KIY92080.1"/>
    </source>
</evidence>
<dbReference type="KEGG" id="mng:MNEG_15883"/>
<dbReference type="RefSeq" id="XP_013891100.1">
    <property type="nucleotide sequence ID" value="XM_014035646.1"/>
</dbReference>
<dbReference type="PROSITE" id="PS00018">
    <property type="entry name" value="EF_HAND_1"/>
    <property type="match status" value="1"/>
</dbReference>
<protein>
    <recommendedName>
        <fullName evidence="4">EF-hand domain-containing protein</fullName>
    </recommendedName>
</protein>
<name>A0A0D2M9M0_9CHLO</name>
<evidence type="ECO:0000313" key="3">
    <source>
        <dbReference type="Proteomes" id="UP000054498"/>
    </source>
</evidence>
<evidence type="ECO:0008006" key="4">
    <source>
        <dbReference type="Google" id="ProtNLM"/>
    </source>
</evidence>
<evidence type="ECO:0000256" key="1">
    <source>
        <dbReference type="SAM" id="MobiDB-lite"/>
    </source>
</evidence>
<sequence>MPAHDGRAAPPPSRAAVAPSPPCPQLLELSPAALAYLAHTFDVYDSSRSGVLSASDIEHMFNRAPVPVYQLDAWNRTLVAGGGAGGAPAAGLTRDGYLTRWKAFALQHDMM</sequence>
<keyword evidence="3" id="KW-1185">Reference proteome</keyword>
<dbReference type="EMBL" id="KK105977">
    <property type="protein sequence ID" value="KIY92080.1"/>
    <property type="molecule type" value="Genomic_DNA"/>
</dbReference>
<gene>
    <name evidence="2" type="ORF">MNEG_15883</name>
</gene>
<dbReference type="AlphaFoldDB" id="A0A0D2M9M0"/>
<dbReference type="Proteomes" id="UP000054498">
    <property type="component" value="Unassembled WGS sequence"/>
</dbReference>